<dbReference type="Gene3D" id="1.10.10.60">
    <property type="entry name" value="Homeodomain-like"/>
    <property type="match status" value="1"/>
</dbReference>
<keyword evidence="7" id="KW-1185">Reference proteome</keyword>
<protein>
    <submittedName>
        <fullName evidence="6">Transcriptional regulator, TetR family</fullName>
    </submittedName>
</protein>
<dbReference type="Pfam" id="PF14246">
    <property type="entry name" value="TetR_C_7"/>
    <property type="match status" value="1"/>
</dbReference>
<evidence type="ECO:0000256" key="3">
    <source>
        <dbReference type="ARBA" id="ARBA00023163"/>
    </source>
</evidence>
<dbReference type="AlphaFoldDB" id="A0A1N7FDN7"/>
<evidence type="ECO:0000313" key="6">
    <source>
        <dbReference type="EMBL" id="SIR98427.1"/>
    </source>
</evidence>
<dbReference type="Gene3D" id="1.10.357.10">
    <property type="entry name" value="Tetracycline Repressor, domain 2"/>
    <property type="match status" value="1"/>
</dbReference>
<dbReference type="SUPFAM" id="SSF48498">
    <property type="entry name" value="Tetracyclin repressor-like, C-terminal domain"/>
    <property type="match status" value="1"/>
</dbReference>
<dbReference type="OrthoDB" id="9816431at2"/>
<evidence type="ECO:0000256" key="1">
    <source>
        <dbReference type="ARBA" id="ARBA00023015"/>
    </source>
</evidence>
<keyword evidence="2 4" id="KW-0238">DNA-binding</keyword>
<evidence type="ECO:0000256" key="4">
    <source>
        <dbReference type="PROSITE-ProRule" id="PRU00335"/>
    </source>
</evidence>
<evidence type="ECO:0000313" key="7">
    <source>
        <dbReference type="Proteomes" id="UP000186019"/>
    </source>
</evidence>
<dbReference type="GO" id="GO:0003700">
    <property type="term" value="F:DNA-binding transcription factor activity"/>
    <property type="evidence" value="ECO:0007669"/>
    <property type="project" value="TreeGrafter"/>
</dbReference>
<evidence type="ECO:0000259" key="5">
    <source>
        <dbReference type="PROSITE" id="PS50977"/>
    </source>
</evidence>
<dbReference type="GO" id="GO:0000976">
    <property type="term" value="F:transcription cis-regulatory region binding"/>
    <property type="evidence" value="ECO:0007669"/>
    <property type="project" value="TreeGrafter"/>
</dbReference>
<accession>A0A1N7FDN7</accession>
<dbReference type="SUPFAM" id="SSF46689">
    <property type="entry name" value="Homeodomain-like"/>
    <property type="match status" value="1"/>
</dbReference>
<feature type="DNA-binding region" description="H-T-H motif" evidence="4">
    <location>
        <begin position="34"/>
        <end position="53"/>
    </location>
</feature>
<dbReference type="InterPro" id="IPR050109">
    <property type="entry name" value="HTH-type_TetR-like_transc_reg"/>
</dbReference>
<dbReference type="STRING" id="573024.SAMN05216208_1190"/>
<dbReference type="PROSITE" id="PS50977">
    <property type="entry name" value="HTH_TETR_2"/>
    <property type="match status" value="1"/>
</dbReference>
<dbReference type="PANTHER" id="PTHR30055">
    <property type="entry name" value="HTH-TYPE TRANSCRIPTIONAL REGULATOR RUTR"/>
    <property type="match status" value="1"/>
</dbReference>
<proteinExistence type="predicted"/>
<dbReference type="InterPro" id="IPR036271">
    <property type="entry name" value="Tet_transcr_reg_TetR-rel_C_sf"/>
</dbReference>
<evidence type="ECO:0000256" key="2">
    <source>
        <dbReference type="ARBA" id="ARBA00023125"/>
    </source>
</evidence>
<dbReference type="PANTHER" id="PTHR30055:SF146">
    <property type="entry name" value="HTH-TYPE TRANSCRIPTIONAL DUAL REGULATOR CECR"/>
    <property type="match status" value="1"/>
</dbReference>
<feature type="domain" description="HTH tetR-type" evidence="5">
    <location>
        <begin position="11"/>
        <end position="71"/>
    </location>
</feature>
<dbReference type="InterPro" id="IPR009057">
    <property type="entry name" value="Homeodomain-like_sf"/>
</dbReference>
<dbReference type="FunFam" id="1.10.10.60:FF:000141">
    <property type="entry name" value="TetR family transcriptional regulator"/>
    <property type="match status" value="1"/>
</dbReference>
<dbReference type="PRINTS" id="PR00455">
    <property type="entry name" value="HTHTETR"/>
</dbReference>
<dbReference type="InterPro" id="IPR039536">
    <property type="entry name" value="TetR_C_Proteobacteria"/>
</dbReference>
<keyword evidence="1" id="KW-0805">Transcription regulation</keyword>
<dbReference type="Proteomes" id="UP000186019">
    <property type="component" value="Unassembled WGS sequence"/>
</dbReference>
<organism evidence="6 7">
    <name type="scientific">Roseovarius nanhaiticus</name>
    <dbReference type="NCBI Taxonomy" id="573024"/>
    <lineage>
        <taxon>Bacteria</taxon>
        <taxon>Pseudomonadati</taxon>
        <taxon>Pseudomonadota</taxon>
        <taxon>Alphaproteobacteria</taxon>
        <taxon>Rhodobacterales</taxon>
        <taxon>Roseobacteraceae</taxon>
        <taxon>Roseovarius</taxon>
    </lineage>
</organism>
<dbReference type="RefSeq" id="WP_076531400.1">
    <property type="nucleotide sequence ID" value="NZ_FOAC01000001.1"/>
</dbReference>
<gene>
    <name evidence="6" type="ORF">SAMN05421666_0946</name>
</gene>
<dbReference type="EMBL" id="FTNV01000001">
    <property type="protein sequence ID" value="SIR98427.1"/>
    <property type="molecule type" value="Genomic_DNA"/>
</dbReference>
<sequence length="212" mass="23199">MSAVSGAIRKGRKFDQVLEGAREVFMLSGFDGANVDDIARAAGVSKATLYSYFPDKRVLFSEVARIECDRQASAAMAEIDPTAPVETSLRELADRITRFFLSDFGQQIYRICVAESHRFPDLGQRFYASGPQMLRTRLGTILSAYVARGALKIDDIDMAANQMVELCKSDLFSRRLCGINDGISEADIARVTGAAVEMFLARYGVSADAGQT</sequence>
<name>A0A1N7FDN7_9RHOB</name>
<reference evidence="6 7" key="1">
    <citation type="submission" date="2017-01" db="EMBL/GenBank/DDBJ databases">
        <authorList>
            <person name="Mah S.A."/>
            <person name="Swanson W.J."/>
            <person name="Moy G.W."/>
            <person name="Vacquier V.D."/>
        </authorList>
    </citation>
    <scope>NUCLEOTIDE SEQUENCE [LARGE SCALE GENOMIC DNA]</scope>
    <source>
        <strain evidence="6 7">DSM 29590</strain>
    </source>
</reference>
<dbReference type="InterPro" id="IPR001647">
    <property type="entry name" value="HTH_TetR"/>
</dbReference>
<keyword evidence="3" id="KW-0804">Transcription</keyword>
<dbReference type="Pfam" id="PF00440">
    <property type="entry name" value="TetR_N"/>
    <property type="match status" value="1"/>
</dbReference>